<proteinExistence type="predicted"/>
<dbReference type="AlphaFoldDB" id="A0A1Q4VBG0"/>
<sequence length="194" mass="20679">MHNDPSNAAPGALEAVRRFVDTDDIYNGRDALADVTAATEWLVAEGMLDKGPSMTAHDLSVLRNLRDALRTMAAANTQGEQPPHGAVDTFNGLAARHAASVRLDVGSGATAASLEPCEDGPGGVVARLAAAVHGAVLTGTWTRLKSCDNPECRWLFYDGSRSRTARWCSMRACGSIVKARRYRDKQRRGAADAS</sequence>
<comment type="caution">
    <text evidence="2">The sequence shown here is derived from an EMBL/GenBank/DDBJ whole genome shotgun (WGS) entry which is preliminary data.</text>
</comment>
<reference evidence="2 3" key="1">
    <citation type="submission" date="2015-06" db="EMBL/GenBank/DDBJ databases">
        <title>Cloning and characterization of the uncialamcin biosynthetic gene cluster.</title>
        <authorList>
            <person name="Yan X."/>
            <person name="Huang T."/>
            <person name="Ge H."/>
            <person name="Shen B."/>
        </authorList>
    </citation>
    <scope>NUCLEOTIDE SEQUENCE [LARGE SCALE GENOMIC DNA]</scope>
    <source>
        <strain evidence="2 3">DCA2648</strain>
    </source>
</reference>
<dbReference type="SUPFAM" id="SSF160904">
    <property type="entry name" value="Jann2411-like"/>
    <property type="match status" value="1"/>
</dbReference>
<dbReference type="PANTHER" id="PTHR35525">
    <property type="entry name" value="BLL6575 PROTEIN"/>
    <property type="match status" value="1"/>
</dbReference>
<dbReference type="Proteomes" id="UP000186455">
    <property type="component" value="Unassembled WGS sequence"/>
</dbReference>
<dbReference type="EMBL" id="LFBV01000002">
    <property type="protein sequence ID" value="OKH95191.1"/>
    <property type="molecule type" value="Genomic_DNA"/>
</dbReference>
<dbReference type="STRING" id="1048205.AB852_09715"/>
<evidence type="ECO:0000313" key="3">
    <source>
        <dbReference type="Proteomes" id="UP000186455"/>
    </source>
</evidence>
<feature type="domain" description="Zinc finger CGNR" evidence="1">
    <location>
        <begin position="143"/>
        <end position="185"/>
    </location>
</feature>
<dbReference type="Pfam" id="PF11706">
    <property type="entry name" value="zf-CGNR"/>
    <property type="match status" value="1"/>
</dbReference>
<organism evidence="2 3">
    <name type="scientific">Streptomyces uncialis</name>
    <dbReference type="NCBI Taxonomy" id="1048205"/>
    <lineage>
        <taxon>Bacteria</taxon>
        <taxon>Bacillati</taxon>
        <taxon>Actinomycetota</taxon>
        <taxon>Actinomycetes</taxon>
        <taxon>Kitasatosporales</taxon>
        <taxon>Streptomycetaceae</taxon>
        <taxon>Streptomyces</taxon>
    </lineage>
</organism>
<dbReference type="InterPro" id="IPR021005">
    <property type="entry name" value="Znf_CGNR"/>
</dbReference>
<gene>
    <name evidence="2" type="ORF">AB852_09715</name>
</gene>
<name>A0A1Q4VBG0_9ACTN</name>
<accession>A0A1Q4VBG0</accession>
<dbReference type="PANTHER" id="PTHR35525:SF3">
    <property type="entry name" value="BLL6575 PROTEIN"/>
    <property type="match status" value="1"/>
</dbReference>
<keyword evidence="3" id="KW-1185">Reference proteome</keyword>
<protein>
    <recommendedName>
        <fullName evidence="1">Zinc finger CGNR domain-containing protein</fullName>
    </recommendedName>
</protein>
<dbReference type="InterPro" id="IPR023286">
    <property type="entry name" value="ABATE_dom_sf"/>
</dbReference>
<evidence type="ECO:0000313" key="2">
    <source>
        <dbReference type="EMBL" id="OKH95191.1"/>
    </source>
</evidence>
<dbReference type="Pfam" id="PF07336">
    <property type="entry name" value="ABATE"/>
    <property type="match status" value="1"/>
</dbReference>
<dbReference type="Gene3D" id="1.10.3300.10">
    <property type="entry name" value="Jann2411-like domain"/>
    <property type="match status" value="1"/>
</dbReference>
<dbReference type="InterPro" id="IPR010852">
    <property type="entry name" value="ABATE"/>
</dbReference>
<evidence type="ECO:0000259" key="1">
    <source>
        <dbReference type="Pfam" id="PF11706"/>
    </source>
</evidence>